<dbReference type="GO" id="GO:0030141">
    <property type="term" value="C:secretory granule"/>
    <property type="evidence" value="ECO:0007669"/>
    <property type="project" value="TreeGrafter"/>
</dbReference>
<dbReference type="AlphaFoldDB" id="A0A8C8VIZ9"/>
<evidence type="ECO:0000313" key="3">
    <source>
        <dbReference type="Ensembl" id="ENSPCEP00000011574.1"/>
    </source>
</evidence>
<dbReference type="Ensembl" id="ENSPCET00000011949.1">
    <property type="protein sequence ID" value="ENSPCEP00000011574.1"/>
    <property type="gene ID" value="ENSPCEG00000009112.1"/>
</dbReference>
<accession>A0A8C8VIZ9</accession>
<evidence type="ECO:0000259" key="2">
    <source>
        <dbReference type="PROSITE" id="PS50240"/>
    </source>
</evidence>
<sequence length="233" mass="24966">MCVHTHGCMHILVCVRVNCEYMGRGWAVCLCVCVPEAGILCIHAAPAVQSPGGAVGGQRSASIPGSSFPAAAQCGFKLKGHPCHPHSQPWQAAVYKDSRYNCGATLINSNWVLTAAHCQTSPIHVRLGKHHLYTHEGTEQFKAVAKSIVHPSYNCTDHNNDIMLLKLHTPATLNRYVQPLGLATQCTEPGERCLVSGWGNAINAQGGDRNWRGTGTDCPQGSHVFHLGEGISG</sequence>
<dbReference type="SUPFAM" id="SSF50494">
    <property type="entry name" value="Trypsin-like serine proteases"/>
    <property type="match status" value="1"/>
</dbReference>
<dbReference type="PANTHER" id="PTHR24271">
    <property type="entry name" value="KALLIKREIN-RELATED"/>
    <property type="match status" value="1"/>
</dbReference>
<evidence type="ECO:0000313" key="4">
    <source>
        <dbReference type="Proteomes" id="UP000694393"/>
    </source>
</evidence>
<protein>
    <recommendedName>
        <fullName evidence="2">Peptidase S1 domain-containing protein</fullName>
    </recommendedName>
</protein>
<dbReference type="CDD" id="cd00190">
    <property type="entry name" value="Tryp_SPc"/>
    <property type="match status" value="1"/>
</dbReference>
<reference evidence="3" key="1">
    <citation type="submission" date="2025-08" db="UniProtKB">
        <authorList>
            <consortium name="Ensembl"/>
        </authorList>
    </citation>
    <scope>IDENTIFICATION</scope>
</reference>
<dbReference type="GO" id="GO:0004252">
    <property type="term" value="F:serine-type endopeptidase activity"/>
    <property type="evidence" value="ECO:0007669"/>
    <property type="project" value="InterPro"/>
</dbReference>
<feature type="domain" description="Peptidase S1" evidence="2">
    <location>
        <begin position="54"/>
        <end position="199"/>
    </location>
</feature>
<name>A0A8C8VIZ9_9SAUR</name>
<dbReference type="Gene3D" id="2.40.10.10">
    <property type="entry name" value="Trypsin-like serine proteases"/>
    <property type="match status" value="2"/>
</dbReference>
<dbReference type="InterPro" id="IPR001314">
    <property type="entry name" value="Peptidase_S1A"/>
</dbReference>
<dbReference type="PROSITE" id="PS50240">
    <property type="entry name" value="TRYPSIN_DOM"/>
    <property type="match status" value="1"/>
</dbReference>
<proteinExistence type="predicted"/>
<dbReference type="InterPro" id="IPR018114">
    <property type="entry name" value="TRYPSIN_HIS"/>
</dbReference>
<organism evidence="3 4">
    <name type="scientific">Pelusios castaneus</name>
    <name type="common">West African mud turtle</name>
    <dbReference type="NCBI Taxonomy" id="367368"/>
    <lineage>
        <taxon>Eukaryota</taxon>
        <taxon>Metazoa</taxon>
        <taxon>Chordata</taxon>
        <taxon>Craniata</taxon>
        <taxon>Vertebrata</taxon>
        <taxon>Euteleostomi</taxon>
        <taxon>Archelosauria</taxon>
        <taxon>Testudinata</taxon>
        <taxon>Testudines</taxon>
        <taxon>Pleurodira</taxon>
        <taxon>Pelomedusidae</taxon>
        <taxon>Pelusios</taxon>
    </lineage>
</organism>
<dbReference type="PANTHER" id="PTHR24271:SF47">
    <property type="entry name" value="KALLIKREIN-1"/>
    <property type="match status" value="1"/>
</dbReference>
<dbReference type="FunFam" id="2.40.10.10:FF:000166">
    <property type="entry name" value="Trypsin"/>
    <property type="match status" value="1"/>
</dbReference>
<dbReference type="PROSITE" id="PS00134">
    <property type="entry name" value="TRYPSIN_HIS"/>
    <property type="match status" value="1"/>
</dbReference>
<keyword evidence="1" id="KW-1015">Disulfide bond</keyword>
<dbReference type="InterPro" id="IPR009003">
    <property type="entry name" value="Peptidase_S1_PA"/>
</dbReference>
<dbReference type="InterPro" id="IPR001254">
    <property type="entry name" value="Trypsin_dom"/>
</dbReference>
<reference evidence="3" key="2">
    <citation type="submission" date="2025-09" db="UniProtKB">
        <authorList>
            <consortium name="Ensembl"/>
        </authorList>
    </citation>
    <scope>IDENTIFICATION</scope>
</reference>
<dbReference type="Pfam" id="PF00089">
    <property type="entry name" value="Trypsin"/>
    <property type="match status" value="1"/>
</dbReference>
<evidence type="ECO:0000256" key="1">
    <source>
        <dbReference type="ARBA" id="ARBA00023157"/>
    </source>
</evidence>
<keyword evidence="4" id="KW-1185">Reference proteome</keyword>
<dbReference type="GO" id="GO:0006508">
    <property type="term" value="P:proteolysis"/>
    <property type="evidence" value="ECO:0007669"/>
    <property type="project" value="InterPro"/>
</dbReference>
<dbReference type="PRINTS" id="PR00722">
    <property type="entry name" value="CHYMOTRYPSIN"/>
</dbReference>
<dbReference type="Proteomes" id="UP000694393">
    <property type="component" value="Unplaced"/>
</dbReference>
<dbReference type="InterPro" id="IPR043504">
    <property type="entry name" value="Peptidase_S1_PA_chymotrypsin"/>
</dbReference>
<dbReference type="SMART" id="SM00020">
    <property type="entry name" value="Tryp_SPc"/>
    <property type="match status" value="1"/>
</dbReference>